<dbReference type="InterPro" id="IPR036249">
    <property type="entry name" value="Thioredoxin-like_sf"/>
</dbReference>
<dbReference type="Proteomes" id="UP000306196">
    <property type="component" value="Unassembled WGS sequence"/>
</dbReference>
<dbReference type="RefSeq" id="WP_138086653.1">
    <property type="nucleotide sequence ID" value="NZ_VAUV01000008.1"/>
</dbReference>
<sequence>MTKKVILPFLAIIAILTSWSQLHLSAQTPEERFNAYDTNQDGILSGDEMNAAEILRRLDLNNDGTLTKSEAVRALQQFRKNRPANPTPALNPTFTQDTTLKEQPQLLKPADHQIGHLITHPALQSLTQKKNSVLLILFSATCPISNKLGPEIARIEADYSDKPFTIRLVNTVPTDTQEDLTQFIKAHNLRSPIVNDPDQSLLQQLRATTTTETFVIDPANTLVYRGAINDQYGLGYTKADPRNHYLRNALDSVLNHQPPQIAATTAPGCALDLPANAPSNTTITYHNQIARLMQSHCIECHRKDGLGPFPLETMADLIDNAGMIRKQVDRGAMPPWFAHHPTGETSTPTLWANDRALPEADKATLLQWLASDRPAGDPDLAPVPRQFASTWNIGQPDTILQIPKPFQIKAEGVMAYQTAIVTTDFPTDRWVSAYEIQPTAPSVVHHVIVRVHPKGTKVTDHREGADGFWAAYVPGNASRILPDGFAKKLPAGAILSFQIHYTPNGKATEDQIKIGLKFATKPPQNEIHIAAVAQPRLNIPPGAPRHVVTKQQPAPFDMMLTGYMPHMHVRGVAFKYDITYPDQQKETLLDIPHYDFNWQLQYTYKQPKFIPKGSVMTITAAFDNSTNNPANPDPTQTVRWGSQTYDEMMIGYIEHYVPLQK</sequence>
<feature type="domain" description="EF-hand" evidence="3">
    <location>
        <begin position="46"/>
        <end position="81"/>
    </location>
</feature>
<dbReference type="Gene3D" id="3.40.30.10">
    <property type="entry name" value="Glutaredoxin"/>
    <property type="match status" value="1"/>
</dbReference>
<keyword evidence="1" id="KW-1015">Disulfide bond</keyword>
<gene>
    <name evidence="5" type="ORF">FEM03_12830</name>
</gene>
<feature type="signal peptide" evidence="2">
    <location>
        <begin position="1"/>
        <end position="20"/>
    </location>
</feature>
<dbReference type="PANTHER" id="PTHR43640:SF1">
    <property type="entry name" value="THIOREDOXIN-DEPENDENT PEROXIREDOXIN"/>
    <property type="match status" value="1"/>
</dbReference>
<dbReference type="InterPro" id="IPR013766">
    <property type="entry name" value="Thioredoxin_domain"/>
</dbReference>
<dbReference type="PROSITE" id="PS50222">
    <property type="entry name" value="EF_HAND_2"/>
    <property type="match status" value="1"/>
</dbReference>
<dbReference type="SUPFAM" id="SSF47473">
    <property type="entry name" value="EF-hand"/>
    <property type="match status" value="1"/>
</dbReference>
<keyword evidence="2" id="KW-0732">Signal</keyword>
<dbReference type="PROSITE" id="PS51352">
    <property type="entry name" value="THIOREDOXIN_2"/>
    <property type="match status" value="1"/>
</dbReference>
<dbReference type="EMBL" id="VAUV01000008">
    <property type="protein sequence ID" value="TLD70596.1"/>
    <property type="molecule type" value="Genomic_DNA"/>
</dbReference>
<dbReference type="GO" id="GO:0016209">
    <property type="term" value="F:antioxidant activity"/>
    <property type="evidence" value="ECO:0007669"/>
    <property type="project" value="InterPro"/>
</dbReference>
<organism evidence="5 6">
    <name type="scientific">Phragmitibacter flavus</name>
    <dbReference type="NCBI Taxonomy" id="2576071"/>
    <lineage>
        <taxon>Bacteria</taxon>
        <taxon>Pseudomonadati</taxon>
        <taxon>Verrucomicrobiota</taxon>
        <taxon>Verrucomicrobiia</taxon>
        <taxon>Verrucomicrobiales</taxon>
        <taxon>Verrucomicrobiaceae</taxon>
        <taxon>Phragmitibacter</taxon>
    </lineage>
</organism>
<evidence type="ECO:0000256" key="1">
    <source>
        <dbReference type="ARBA" id="ARBA00023157"/>
    </source>
</evidence>
<keyword evidence="6" id="KW-1185">Reference proteome</keyword>
<evidence type="ECO:0000259" key="3">
    <source>
        <dbReference type="PROSITE" id="PS50222"/>
    </source>
</evidence>
<dbReference type="Gene3D" id="2.60.120.230">
    <property type="match status" value="1"/>
</dbReference>
<dbReference type="InterPro" id="IPR000866">
    <property type="entry name" value="AhpC/TSA"/>
</dbReference>
<reference evidence="5 6" key="1">
    <citation type="submission" date="2019-05" db="EMBL/GenBank/DDBJ databases">
        <title>Verrucobacter flavum gen. nov., sp. nov. a new member of the family Verrucomicrobiaceae.</title>
        <authorList>
            <person name="Szuroczki S."/>
            <person name="Abbaszade G."/>
            <person name="Szabo A."/>
            <person name="Felfoldi T."/>
            <person name="Schumann P."/>
            <person name="Boka K."/>
            <person name="Keki Z."/>
            <person name="Toumi M."/>
            <person name="Toth E."/>
        </authorList>
    </citation>
    <scope>NUCLEOTIDE SEQUENCE [LARGE SCALE GENOMIC DNA]</scope>
    <source>
        <strain evidence="5 6">MG-N-17</strain>
    </source>
</reference>
<feature type="chain" id="PRO_5024386225" evidence="2">
    <location>
        <begin position="21"/>
        <end position="661"/>
    </location>
</feature>
<dbReference type="CDD" id="cd00051">
    <property type="entry name" value="EFh"/>
    <property type="match status" value="1"/>
</dbReference>
<accession>A0A5R8KE55</accession>
<dbReference type="InterPro" id="IPR002048">
    <property type="entry name" value="EF_hand_dom"/>
</dbReference>
<dbReference type="PANTHER" id="PTHR43640">
    <property type="entry name" value="OS07G0260300 PROTEIN"/>
    <property type="match status" value="1"/>
</dbReference>
<name>A0A5R8KE55_9BACT</name>
<dbReference type="AlphaFoldDB" id="A0A5R8KE55"/>
<comment type="caution">
    <text evidence="5">The sequence shown here is derived from an EMBL/GenBank/DDBJ whole genome shotgun (WGS) entry which is preliminary data.</text>
</comment>
<dbReference type="InterPro" id="IPR014784">
    <property type="entry name" value="Cu2_ascorb_mOase-like_C"/>
</dbReference>
<evidence type="ECO:0000259" key="4">
    <source>
        <dbReference type="PROSITE" id="PS51352"/>
    </source>
</evidence>
<dbReference type="SUPFAM" id="SSF52833">
    <property type="entry name" value="Thioredoxin-like"/>
    <property type="match status" value="1"/>
</dbReference>
<evidence type="ECO:0000313" key="6">
    <source>
        <dbReference type="Proteomes" id="UP000306196"/>
    </source>
</evidence>
<dbReference type="InterPro" id="IPR011992">
    <property type="entry name" value="EF-hand-dom_pair"/>
</dbReference>
<dbReference type="InterPro" id="IPR047262">
    <property type="entry name" value="PRX-like1"/>
</dbReference>
<dbReference type="SUPFAM" id="SSF49742">
    <property type="entry name" value="PHM/PNGase F"/>
    <property type="match status" value="2"/>
</dbReference>
<protein>
    <submittedName>
        <fullName evidence="5">Redoxin domain-containing protein</fullName>
    </submittedName>
</protein>
<dbReference type="InterPro" id="IPR008977">
    <property type="entry name" value="PHM/PNGase_F_dom_sf"/>
</dbReference>
<dbReference type="GO" id="GO:0005509">
    <property type="term" value="F:calcium ion binding"/>
    <property type="evidence" value="ECO:0007669"/>
    <property type="project" value="InterPro"/>
</dbReference>
<dbReference type="OrthoDB" id="9809746at2"/>
<dbReference type="Gene3D" id="1.10.238.10">
    <property type="entry name" value="EF-hand"/>
    <property type="match status" value="1"/>
</dbReference>
<feature type="domain" description="Thioredoxin" evidence="4">
    <location>
        <begin position="85"/>
        <end position="255"/>
    </location>
</feature>
<dbReference type="Pfam" id="PF13202">
    <property type="entry name" value="EF-hand_5"/>
    <property type="match status" value="2"/>
</dbReference>
<evidence type="ECO:0000256" key="2">
    <source>
        <dbReference type="SAM" id="SignalP"/>
    </source>
</evidence>
<evidence type="ECO:0000313" key="5">
    <source>
        <dbReference type="EMBL" id="TLD70596.1"/>
    </source>
</evidence>
<dbReference type="GO" id="GO:0016715">
    <property type="term" value="F:oxidoreductase activity, acting on paired donors, with incorporation or reduction of molecular oxygen, reduced ascorbate as one donor, and incorporation of one atom of oxygen"/>
    <property type="evidence" value="ECO:0007669"/>
    <property type="project" value="InterPro"/>
</dbReference>
<dbReference type="Pfam" id="PF00578">
    <property type="entry name" value="AhpC-TSA"/>
    <property type="match status" value="1"/>
</dbReference>
<proteinExistence type="predicted"/>